<dbReference type="GO" id="GO:0006094">
    <property type="term" value="P:gluconeogenesis"/>
    <property type="evidence" value="ECO:0007669"/>
    <property type="project" value="UniProtKB-KW"/>
</dbReference>
<keyword evidence="3" id="KW-0312">Gluconeogenesis</keyword>
<dbReference type="SUPFAM" id="SSF53254">
    <property type="entry name" value="Phosphoglycerate mutase-like"/>
    <property type="match status" value="1"/>
</dbReference>
<comment type="caution">
    <text evidence="8">The sequence shown here is derived from an EMBL/GenBank/DDBJ whole genome shotgun (WGS) entry which is preliminary data.</text>
</comment>
<dbReference type="Pfam" id="PF00300">
    <property type="entry name" value="His_Phos_1"/>
    <property type="match status" value="1"/>
</dbReference>
<sequence>MSTPKGYIALIRHGAYHQRADTPSALQPHPLTEEGQQQARDCASLLQDLHAPLGVTWNRTAYSSHQLRAWQTAKLTTDQLDLPFTLSQTEALSERALGSAANMTLTEIETALALDPRFEAPPKGWKSQSDYCLPLQGAESLMMAGARVAGFLSRLAQNTEAQGKLTLTFGHGAAFRHAAYLLGVMRKPEIAAHSMYHARPLLLCYNDDGTWSHCGGAWKVRRKDETSLD</sequence>
<evidence type="ECO:0000313" key="9">
    <source>
        <dbReference type="Proteomes" id="UP000444174"/>
    </source>
</evidence>
<dbReference type="RefSeq" id="WP_153217178.1">
    <property type="nucleotide sequence ID" value="NZ_WIBF01000013.1"/>
</dbReference>
<dbReference type="Proteomes" id="UP000444174">
    <property type="component" value="Unassembled WGS sequence"/>
</dbReference>
<reference evidence="8 9" key="1">
    <citation type="submission" date="2019-10" db="EMBL/GenBank/DDBJ databases">
        <title>Epibacterium sp. nov., isolated from seawater.</title>
        <authorList>
            <person name="Zhang X."/>
            <person name="Li N."/>
        </authorList>
    </citation>
    <scope>NUCLEOTIDE SEQUENCE [LARGE SCALE GENOMIC DNA]</scope>
    <source>
        <strain evidence="8 9">SM1979</strain>
    </source>
</reference>
<dbReference type="EC" id="5.4.2.11" evidence="2"/>
<keyword evidence="5" id="KW-0413">Isomerase</keyword>
<evidence type="ECO:0000256" key="2">
    <source>
        <dbReference type="ARBA" id="ARBA00012028"/>
    </source>
</evidence>
<comment type="similarity">
    <text evidence="1">Belongs to the phosphoglycerate mutase family. BPG-dependent PGAM subfamily.</text>
</comment>
<evidence type="ECO:0000256" key="3">
    <source>
        <dbReference type="ARBA" id="ARBA00022432"/>
    </source>
</evidence>
<protein>
    <recommendedName>
        <fullName evidence="2">phosphoglycerate mutase (2,3-diphosphoglycerate-dependent)</fullName>
        <ecNumber evidence="2">5.4.2.11</ecNumber>
    </recommendedName>
</protein>
<evidence type="ECO:0000256" key="4">
    <source>
        <dbReference type="ARBA" id="ARBA00023152"/>
    </source>
</evidence>
<dbReference type="Gene3D" id="3.40.50.1240">
    <property type="entry name" value="Phosphoglycerate mutase-like"/>
    <property type="match status" value="1"/>
</dbReference>
<dbReference type="PANTHER" id="PTHR11931">
    <property type="entry name" value="PHOSPHOGLYCERATE MUTASE"/>
    <property type="match status" value="1"/>
</dbReference>
<keyword evidence="9" id="KW-1185">Reference proteome</keyword>
<dbReference type="GO" id="GO:0004619">
    <property type="term" value="F:phosphoglycerate mutase activity"/>
    <property type="evidence" value="ECO:0007669"/>
    <property type="project" value="UniProtKB-EC"/>
</dbReference>
<name>A0A843YK51_9RHOB</name>
<organism evidence="8 9">
    <name type="scientific">Tritonibacter litoralis</name>
    <dbReference type="NCBI Taxonomy" id="2662264"/>
    <lineage>
        <taxon>Bacteria</taxon>
        <taxon>Pseudomonadati</taxon>
        <taxon>Pseudomonadota</taxon>
        <taxon>Alphaproteobacteria</taxon>
        <taxon>Rhodobacterales</taxon>
        <taxon>Paracoccaceae</taxon>
        <taxon>Tritonibacter</taxon>
    </lineage>
</organism>
<dbReference type="CDD" id="cd07067">
    <property type="entry name" value="HP_PGM_like"/>
    <property type="match status" value="1"/>
</dbReference>
<dbReference type="InterPro" id="IPR029033">
    <property type="entry name" value="His_PPase_superfam"/>
</dbReference>
<dbReference type="GO" id="GO:0006096">
    <property type="term" value="P:glycolytic process"/>
    <property type="evidence" value="ECO:0007669"/>
    <property type="project" value="UniProtKB-KW"/>
</dbReference>
<evidence type="ECO:0000256" key="7">
    <source>
        <dbReference type="PIRSR" id="PIRSR613078-2"/>
    </source>
</evidence>
<keyword evidence="4" id="KW-0324">Glycolysis</keyword>
<dbReference type="InterPro" id="IPR005952">
    <property type="entry name" value="Phosphogly_mut1"/>
</dbReference>
<dbReference type="InterPro" id="IPR013078">
    <property type="entry name" value="His_Pase_superF_clade-1"/>
</dbReference>
<feature type="binding site" evidence="7">
    <location>
        <position position="68"/>
    </location>
    <ligand>
        <name>substrate</name>
    </ligand>
</feature>
<proteinExistence type="inferred from homology"/>
<evidence type="ECO:0000313" key="8">
    <source>
        <dbReference type="EMBL" id="MQQ10198.1"/>
    </source>
</evidence>
<evidence type="ECO:0000256" key="6">
    <source>
        <dbReference type="PIRSR" id="PIRSR613078-1"/>
    </source>
</evidence>
<gene>
    <name evidence="8" type="ORF">GFB49_17150</name>
</gene>
<accession>A0A843YK51</accession>
<dbReference type="AlphaFoldDB" id="A0A843YK51"/>
<dbReference type="EMBL" id="WIBF01000013">
    <property type="protein sequence ID" value="MQQ10198.1"/>
    <property type="molecule type" value="Genomic_DNA"/>
</dbReference>
<feature type="active site" description="Proton donor/acceptor" evidence="6">
    <location>
        <position position="94"/>
    </location>
</feature>
<feature type="active site" description="Tele-phosphohistidine intermediate" evidence="6">
    <location>
        <position position="13"/>
    </location>
</feature>
<evidence type="ECO:0000256" key="1">
    <source>
        <dbReference type="ARBA" id="ARBA00006717"/>
    </source>
</evidence>
<evidence type="ECO:0000256" key="5">
    <source>
        <dbReference type="ARBA" id="ARBA00023235"/>
    </source>
</evidence>